<dbReference type="NCBIfam" id="TIGR01646">
    <property type="entry name" value="vgr_GE"/>
    <property type="match status" value="1"/>
</dbReference>
<dbReference type="Pfam" id="PF10106">
    <property type="entry name" value="DUF2345"/>
    <property type="match status" value="1"/>
</dbReference>
<dbReference type="InterPro" id="IPR037026">
    <property type="entry name" value="Vgr_OB-fold_dom_sf"/>
</dbReference>
<dbReference type="EMBL" id="MOXD01000003">
    <property type="protein sequence ID" value="OMQ24596.1"/>
    <property type="molecule type" value="Genomic_DNA"/>
</dbReference>
<comment type="caution">
    <text evidence="5">The sequence shown here is derived from an EMBL/GenBank/DDBJ whole genome shotgun (WGS) entry which is preliminary data.</text>
</comment>
<dbReference type="Pfam" id="PF04717">
    <property type="entry name" value="Phage_base_V"/>
    <property type="match status" value="1"/>
</dbReference>
<dbReference type="OrthoDB" id="6710627at2"/>
<evidence type="ECO:0000259" key="3">
    <source>
        <dbReference type="Pfam" id="PF10106"/>
    </source>
</evidence>
<evidence type="ECO:0000313" key="5">
    <source>
        <dbReference type="EMBL" id="OMQ24596.1"/>
    </source>
</evidence>
<evidence type="ECO:0000313" key="6">
    <source>
        <dbReference type="Proteomes" id="UP000216021"/>
    </source>
</evidence>
<accession>A0A1S8CL83</accession>
<dbReference type="InterPro" id="IPR028244">
    <property type="entry name" value="T6SS_Rhs_Vgr_dom"/>
</dbReference>
<dbReference type="Pfam" id="PF05954">
    <property type="entry name" value="Phage_GPD"/>
    <property type="match status" value="1"/>
</dbReference>
<evidence type="ECO:0000259" key="2">
    <source>
        <dbReference type="Pfam" id="PF04717"/>
    </source>
</evidence>
<dbReference type="STRING" id="2034155.BMI79_07165"/>
<dbReference type="Pfam" id="PF13296">
    <property type="entry name" value="T6SS_Vgr"/>
    <property type="match status" value="1"/>
</dbReference>
<protein>
    <submittedName>
        <fullName evidence="5">Type IV secretion protein Rhs</fullName>
    </submittedName>
</protein>
<keyword evidence="6" id="KW-1185">Reference proteome</keyword>
<dbReference type="Gene3D" id="2.40.50.230">
    <property type="entry name" value="Gp5 N-terminal domain"/>
    <property type="match status" value="1"/>
</dbReference>
<reference evidence="5 6" key="1">
    <citation type="submission" date="2016-11" db="EMBL/GenBank/DDBJ databases">
        <title>Rahnella oryzae sp. nov., isolated from rice root.</title>
        <authorList>
            <person name="Zhang X.-X."/>
            <person name="Zhang J."/>
        </authorList>
    </citation>
    <scope>NUCLEOTIDE SEQUENCE [LARGE SCALE GENOMIC DNA]</scope>
    <source>
        <strain evidence="5 6">J11-6</strain>
    </source>
</reference>
<feature type="domain" description="Gp5/Type VI secretion system Vgr protein OB-fold" evidence="2">
    <location>
        <begin position="434"/>
        <end position="478"/>
    </location>
</feature>
<dbReference type="Gene3D" id="2.30.110.50">
    <property type="match status" value="1"/>
</dbReference>
<dbReference type="InterPro" id="IPR006531">
    <property type="entry name" value="Gp5/Vgr_OB"/>
</dbReference>
<dbReference type="InterPro" id="IPR018769">
    <property type="entry name" value="VgrG2_DUF2345"/>
</dbReference>
<dbReference type="Gene3D" id="4.10.220.110">
    <property type="match status" value="1"/>
</dbReference>
<feature type="domain" description="Putative type VI secretion system Rhs element associated Vgr" evidence="4">
    <location>
        <begin position="499"/>
        <end position="600"/>
    </location>
</feature>
<sequence length="920" mass="101651">MSTLTTTLNNVMSGLNRYRLAVQGCDAPLDVESFTAREQFSATYRYQIRFTSRNQDISLQQMLRRGTTFQMQTLGDTVFGVVTPPTVQKVVHGVVTDFRRLSGSLDEALYQITLEPFFALLDNQTRSYRFFLNQSIPEIVEQILREHNLKGWEFEFQLKSSYPRRAQVNQVNESDKAFIERLLAEVGIFYTFALHPDTQTEILRFGDRQSFYQFGKTLPLRNPSGMNDNAADSVWGLSVRHKVVEQSVLVKDYNYREAHNPLLSAPADMTRGEGEKVTYGEVYHYLPRHLSQGDKITPDPETANFWARLDHERMLTAQTRLRGYSTDVTLAPGQVLTLSATSPLPDAFREEMVITAVRFSASRSNALQVIFTAIPYSETLCYRPPLKPRPVVTGTLMARVTSPIDNDLYAHMDKDGLYWVKFDADRDEKRQGYESMPVRLAKPYGGDTYGIHFPLIQGAEVAIAFHEGDPDRPYIAHAMHDSRHPDHVTERNNTRNVIRTPANNKLRMEDRRGEEHVKLSTDHSGKSQLNLGHIVDAQRNLRGKGAELRTDAHVAIRGGDGVFISADKQHQAEGPLLEMAAAIAQLENALSLARSLSQAAQTAQATAGELPSQEQLNRSLSDLKAAGILLHAPEGIGVVSPKAVRVASGGESVGIMSGHNTDISSGKSFTAVASEAVSLLAQGQGMKLFATKGKLDIQAQSDALSATAQKDIDIQSAEGKVTVTAQQELVLTCGGAYIKLSGGNIELGCPGNILLKATNVQKMGPANLNVAPKQFPKGFAGAYALTNQRTGAPLPFTAYRITTAEGKIYEGVSDVNGNTVPVFTAIPSSLQIDFLDEKKVTALYWTYGEDEIPVSGNSRHYSDLNLHAETENYQQGEMVDIEVEMGNGVTRSYQAKVRMDGVAVARNIFKDEIINLKDEE</sequence>
<comment type="similarity">
    <text evidence="1">Belongs to the VgrG protein family.</text>
</comment>
<organism evidence="5 6">
    <name type="scientific">Serratia oryzae</name>
    <dbReference type="NCBI Taxonomy" id="2034155"/>
    <lineage>
        <taxon>Bacteria</taxon>
        <taxon>Pseudomonadati</taxon>
        <taxon>Pseudomonadota</taxon>
        <taxon>Gammaproteobacteria</taxon>
        <taxon>Enterobacterales</taxon>
        <taxon>Yersiniaceae</taxon>
        <taxon>Serratia</taxon>
    </lineage>
</organism>
<gene>
    <name evidence="5" type="ORF">BMI79_07165</name>
</gene>
<evidence type="ECO:0000259" key="4">
    <source>
        <dbReference type="Pfam" id="PF13296"/>
    </source>
</evidence>
<dbReference type="InterPro" id="IPR006533">
    <property type="entry name" value="T6SS_Vgr_RhsGE"/>
</dbReference>
<dbReference type="AlphaFoldDB" id="A0A1S8CL83"/>
<feature type="domain" description="DUF2345" evidence="3">
    <location>
        <begin position="618"/>
        <end position="766"/>
    </location>
</feature>
<dbReference type="SUPFAM" id="SSF69255">
    <property type="entry name" value="gp5 N-terminal domain-like"/>
    <property type="match status" value="1"/>
</dbReference>
<proteinExistence type="inferred from homology"/>
<dbReference type="NCBIfam" id="TIGR03361">
    <property type="entry name" value="VI_Rhs_Vgr"/>
    <property type="match status" value="1"/>
</dbReference>
<dbReference type="SUPFAM" id="SSF69279">
    <property type="entry name" value="Phage tail proteins"/>
    <property type="match status" value="2"/>
</dbReference>
<evidence type="ECO:0000256" key="1">
    <source>
        <dbReference type="ARBA" id="ARBA00005558"/>
    </source>
</evidence>
<dbReference type="InterPro" id="IPR017847">
    <property type="entry name" value="T6SS_RhsGE_Vgr_subset"/>
</dbReference>
<dbReference type="RefSeq" id="WP_076941478.1">
    <property type="nucleotide sequence ID" value="NZ_MOXD01000003.1"/>
</dbReference>
<dbReference type="Gene3D" id="3.55.50.10">
    <property type="entry name" value="Baseplate protein-like domains"/>
    <property type="match status" value="1"/>
</dbReference>
<dbReference type="Proteomes" id="UP000216021">
    <property type="component" value="Unassembled WGS sequence"/>
</dbReference>
<name>A0A1S8CL83_9GAMM</name>